<dbReference type="Proteomes" id="UP000317303">
    <property type="component" value="Unassembled WGS sequence"/>
</dbReference>
<evidence type="ECO:0000313" key="3">
    <source>
        <dbReference type="Proteomes" id="UP000317303"/>
    </source>
</evidence>
<feature type="signal peptide" evidence="1">
    <location>
        <begin position="1"/>
        <end position="21"/>
    </location>
</feature>
<evidence type="ECO:0000313" key="2">
    <source>
        <dbReference type="EMBL" id="TWH20983.1"/>
    </source>
</evidence>
<evidence type="ECO:0000256" key="1">
    <source>
        <dbReference type="SAM" id="SignalP"/>
    </source>
</evidence>
<dbReference type="EMBL" id="VLJV01000001">
    <property type="protein sequence ID" value="TWH20983.1"/>
    <property type="molecule type" value="Genomic_DNA"/>
</dbReference>
<sequence length="163" mass="17406">MRRAVGALLAGAALVMTGCSAPEPEVTFYADGESTVAAPLIYCDEVLTKCGEEGTPVNLDVRPGMPVQISVPSEVADTPWVIIVQYVDAETGKQKLEQRAFTDGARHAYTATPPTQRDRVAVVEIQQIGAAYAADGKGNPLTDENGQPQLVARALWSLQNSHR</sequence>
<name>A0A660CH42_9PSEU</name>
<protein>
    <submittedName>
        <fullName evidence="2">Uncharacterized protein DUF2771</fullName>
    </submittedName>
</protein>
<keyword evidence="3" id="KW-1185">Reference proteome</keyword>
<accession>A0A660CH42</accession>
<feature type="chain" id="PRO_5024916225" evidence="1">
    <location>
        <begin position="22"/>
        <end position="163"/>
    </location>
</feature>
<dbReference type="RefSeq" id="WP_030534098.1">
    <property type="nucleotide sequence ID" value="NZ_JOIJ01000023.1"/>
</dbReference>
<reference evidence="2 3" key="1">
    <citation type="submission" date="2019-07" db="EMBL/GenBank/DDBJ databases">
        <title>R&amp;d 2014.</title>
        <authorList>
            <person name="Klenk H.-P."/>
        </authorList>
    </citation>
    <scope>NUCLEOTIDE SEQUENCE [LARGE SCALE GENOMIC DNA]</scope>
    <source>
        <strain evidence="2 3">DSM 43194</strain>
    </source>
</reference>
<proteinExistence type="predicted"/>
<gene>
    <name evidence="2" type="ORF">JD82_02834</name>
</gene>
<dbReference type="InterPro" id="IPR024495">
    <property type="entry name" value="DUF2771"/>
</dbReference>
<dbReference type="PROSITE" id="PS51257">
    <property type="entry name" value="PROKAR_LIPOPROTEIN"/>
    <property type="match status" value="1"/>
</dbReference>
<comment type="caution">
    <text evidence="2">The sequence shown here is derived from an EMBL/GenBank/DDBJ whole genome shotgun (WGS) entry which is preliminary data.</text>
</comment>
<dbReference type="Pfam" id="PF10969">
    <property type="entry name" value="DUF2771"/>
    <property type="match status" value="1"/>
</dbReference>
<organism evidence="2 3">
    <name type="scientific">Prauserella rugosa</name>
    <dbReference type="NCBI Taxonomy" id="43354"/>
    <lineage>
        <taxon>Bacteria</taxon>
        <taxon>Bacillati</taxon>
        <taxon>Actinomycetota</taxon>
        <taxon>Actinomycetes</taxon>
        <taxon>Pseudonocardiales</taxon>
        <taxon>Pseudonocardiaceae</taxon>
        <taxon>Prauserella</taxon>
    </lineage>
</organism>
<keyword evidence="1" id="KW-0732">Signal</keyword>
<dbReference type="AlphaFoldDB" id="A0A660CH42"/>
<dbReference type="OrthoDB" id="4772953at2"/>